<keyword evidence="4" id="KW-1185">Reference proteome</keyword>
<dbReference type="SUPFAM" id="SSF53474">
    <property type="entry name" value="alpha/beta-Hydrolases"/>
    <property type="match status" value="1"/>
</dbReference>
<feature type="chain" id="PRO_5044291619" description="Peptidase S33 tripeptidyl aminopeptidase-like C-terminal domain-containing protein" evidence="1">
    <location>
        <begin position="20"/>
        <end position="629"/>
    </location>
</feature>
<dbReference type="Proteomes" id="UP000013827">
    <property type="component" value="Unassembled WGS sequence"/>
</dbReference>
<dbReference type="PaxDb" id="2903-EOD29082"/>
<dbReference type="InterPro" id="IPR013595">
    <property type="entry name" value="Pept_S33_TAP-like_C"/>
</dbReference>
<evidence type="ECO:0000259" key="2">
    <source>
        <dbReference type="Pfam" id="PF08386"/>
    </source>
</evidence>
<protein>
    <recommendedName>
        <fullName evidence="2">Peptidase S33 tripeptidyl aminopeptidase-like C-terminal domain-containing protein</fullName>
    </recommendedName>
</protein>
<evidence type="ECO:0000256" key="1">
    <source>
        <dbReference type="SAM" id="SignalP"/>
    </source>
</evidence>
<dbReference type="OMA" id="MIELEVW"/>
<feature type="domain" description="Peptidase S33 tripeptidyl aminopeptidase-like C-terminal" evidence="2">
    <location>
        <begin position="538"/>
        <end position="614"/>
    </location>
</feature>
<dbReference type="HOGENOM" id="CLU_435093_0_0_1"/>
<dbReference type="EnsemblProtists" id="EOD29082">
    <property type="protein sequence ID" value="EOD29082"/>
    <property type="gene ID" value="EMIHUDRAFT_234160"/>
</dbReference>
<sequence>MMLAICNAITASSVLSVVAVVLSISNLKWEEATVTGSVPLLRGLLTVPLDPAPESEEVTPMIELEVWASRPTTAEEAAREPLLHHCGGPGSGAECVYQRMYKDSLGNFDGYSNWAISQRGIGPNANPSLECAASDMQLPPDGLAREYQISDFTACDCKMPDGSPLTGQSFANINPLNASEVENVFVRMHERSRVCPGAPKWQLTGPTGKEYDFLQWVGTTMLAHDIEAFRNAICAPRMHIDGISYGTAVASTYATIFPGTTGRVVLNGNMPPDVDTMEFGTTNAGAMQQAVAYLGRLCATATYAQNSFCAWLAAEGSFGEYDGARVLSRFKELKISAPTRSGEPFFLTPGLLGGYLQEKMIEAGFVPKGWAPVLEVLQALFPLAAGGDTATSQAAEIFDHYCRLPKIDPEAPIYTEAVATWSGKRTWYEYGVCIGPQQVGLSDWTCPYPRLLGNPTWSQWACRPEVNGFMNEAAVIGLDYDGRYTVTQAMGTWQALVTSSGADRDGGSELAVGAFVGITANIFAWGELSTPCPVAFRGDVSALIVGNLYDPATSYTWTKRMRHAFPHAVMMTWQGVGHTASAGGNYPDSGIMGCIRRISAYWKNGTLPDDGYVCHQTAAVPLQQSAVHV</sequence>
<accession>A0A0D3JZZ7</accession>
<feature type="signal peptide" evidence="1">
    <location>
        <begin position="1"/>
        <end position="19"/>
    </location>
</feature>
<dbReference type="Gene3D" id="3.40.50.1820">
    <property type="entry name" value="alpha/beta hydrolase"/>
    <property type="match status" value="1"/>
</dbReference>
<organism evidence="3 4">
    <name type="scientific">Emiliania huxleyi (strain CCMP1516)</name>
    <dbReference type="NCBI Taxonomy" id="280463"/>
    <lineage>
        <taxon>Eukaryota</taxon>
        <taxon>Haptista</taxon>
        <taxon>Haptophyta</taxon>
        <taxon>Prymnesiophyceae</taxon>
        <taxon>Isochrysidales</taxon>
        <taxon>Noelaerhabdaceae</taxon>
        <taxon>Emiliania</taxon>
    </lineage>
</organism>
<dbReference type="Pfam" id="PF08386">
    <property type="entry name" value="Abhydrolase_4"/>
    <property type="match status" value="1"/>
</dbReference>
<dbReference type="RefSeq" id="XP_005781511.1">
    <property type="nucleotide sequence ID" value="XM_005781454.1"/>
</dbReference>
<evidence type="ECO:0000313" key="4">
    <source>
        <dbReference type="Proteomes" id="UP000013827"/>
    </source>
</evidence>
<dbReference type="AlphaFoldDB" id="A0A0D3JZZ7"/>
<dbReference type="KEGG" id="ehx:EMIHUDRAFT_234160"/>
<name>A0A0D3JZZ7_EMIH1</name>
<dbReference type="GeneID" id="17274627"/>
<reference evidence="3" key="2">
    <citation type="submission" date="2024-10" db="UniProtKB">
        <authorList>
            <consortium name="EnsemblProtists"/>
        </authorList>
    </citation>
    <scope>IDENTIFICATION</scope>
</reference>
<evidence type="ECO:0000313" key="3">
    <source>
        <dbReference type="EnsemblProtists" id="EOD29082"/>
    </source>
</evidence>
<proteinExistence type="predicted"/>
<keyword evidence="1" id="KW-0732">Signal</keyword>
<dbReference type="InterPro" id="IPR029058">
    <property type="entry name" value="AB_hydrolase_fold"/>
</dbReference>
<reference evidence="4" key="1">
    <citation type="journal article" date="2013" name="Nature">
        <title>Pan genome of the phytoplankton Emiliania underpins its global distribution.</title>
        <authorList>
            <person name="Read B.A."/>
            <person name="Kegel J."/>
            <person name="Klute M.J."/>
            <person name="Kuo A."/>
            <person name="Lefebvre S.C."/>
            <person name="Maumus F."/>
            <person name="Mayer C."/>
            <person name="Miller J."/>
            <person name="Monier A."/>
            <person name="Salamov A."/>
            <person name="Young J."/>
            <person name="Aguilar M."/>
            <person name="Claverie J.M."/>
            <person name="Frickenhaus S."/>
            <person name="Gonzalez K."/>
            <person name="Herman E.K."/>
            <person name="Lin Y.C."/>
            <person name="Napier J."/>
            <person name="Ogata H."/>
            <person name="Sarno A.F."/>
            <person name="Shmutz J."/>
            <person name="Schroeder D."/>
            <person name="de Vargas C."/>
            <person name="Verret F."/>
            <person name="von Dassow P."/>
            <person name="Valentin K."/>
            <person name="Van de Peer Y."/>
            <person name="Wheeler G."/>
            <person name="Dacks J.B."/>
            <person name="Delwiche C.F."/>
            <person name="Dyhrman S.T."/>
            <person name="Glockner G."/>
            <person name="John U."/>
            <person name="Richards T."/>
            <person name="Worden A.Z."/>
            <person name="Zhang X."/>
            <person name="Grigoriev I.V."/>
            <person name="Allen A.E."/>
            <person name="Bidle K."/>
            <person name="Borodovsky M."/>
            <person name="Bowler C."/>
            <person name="Brownlee C."/>
            <person name="Cock J.M."/>
            <person name="Elias M."/>
            <person name="Gladyshev V.N."/>
            <person name="Groth M."/>
            <person name="Guda C."/>
            <person name="Hadaegh A."/>
            <person name="Iglesias-Rodriguez M.D."/>
            <person name="Jenkins J."/>
            <person name="Jones B.M."/>
            <person name="Lawson T."/>
            <person name="Leese F."/>
            <person name="Lindquist E."/>
            <person name="Lobanov A."/>
            <person name="Lomsadze A."/>
            <person name="Malik S.B."/>
            <person name="Marsh M.E."/>
            <person name="Mackinder L."/>
            <person name="Mock T."/>
            <person name="Mueller-Roeber B."/>
            <person name="Pagarete A."/>
            <person name="Parker M."/>
            <person name="Probert I."/>
            <person name="Quesneville H."/>
            <person name="Raines C."/>
            <person name="Rensing S.A."/>
            <person name="Riano-Pachon D.M."/>
            <person name="Richier S."/>
            <person name="Rokitta S."/>
            <person name="Shiraiwa Y."/>
            <person name="Soanes D.M."/>
            <person name="van der Giezen M."/>
            <person name="Wahlund T.M."/>
            <person name="Williams B."/>
            <person name="Wilson W."/>
            <person name="Wolfe G."/>
            <person name="Wurch L.L."/>
        </authorList>
    </citation>
    <scope>NUCLEOTIDE SEQUENCE</scope>
</reference>